<keyword evidence="13 19" id="KW-0472">Membrane</keyword>
<comment type="pathway">
    <text evidence="3 19">Cofactor biosynthesis; adenosylcobalamin biosynthesis; adenosylcobalamin from cob(II)yrinate a,c-diamide: step 7/7.</text>
</comment>
<evidence type="ECO:0000256" key="19">
    <source>
        <dbReference type="HAMAP-Rule" id="MF_00719"/>
    </source>
</evidence>
<feature type="transmembrane region" description="Helical" evidence="19">
    <location>
        <begin position="43"/>
        <end position="65"/>
    </location>
</feature>
<reference evidence="20 21" key="2">
    <citation type="submission" date="2018-03" db="EMBL/GenBank/DDBJ databases">
        <authorList>
            <person name="Keele B.F."/>
        </authorList>
    </citation>
    <scope>NUCLEOTIDE SEQUENCE [LARGE SCALE GENOMIC DNA]</scope>
    <source>
        <strain evidence="20 21">CCALA 016</strain>
    </source>
</reference>
<feature type="transmembrane region" description="Helical" evidence="19">
    <location>
        <begin position="114"/>
        <end position="131"/>
    </location>
</feature>
<keyword evidence="21" id="KW-1185">Reference proteome</keyword>
<comment type="catalytic activity">
    <reaction evidence="18 19">
        <text>alpha-ribazole 5'-phosphate + adenosylcob(III)inamide-GDP = adenosylcob(III)alamin 5'-phosphate + GMP + H(+)</text>
        <dbReference type="Rhea" id="RHEA:23560"/>
        <dbReference type="ChEBI" id="CHEBI:15378"/>
        <dbReference type="ChEBI" id="CHEBI:57918"/>
        <dbReference type="ChEBI" id="CHEBI:58115"/>
        <dbReference type="ChEBI" id="CHEBI:60487"/>
        <dbReference type="ChEBI" id="CHEBI:60493"/>
        <dbReference type="EC" id="2.7.8.26"/>
    </reaction>
</comment>
<evidence type="ECO:0000256" key="6">
    <source>
        <dbReference type="ARBA" id="ARBA00015850"/>
    </source>
</evidence>
<keyword evidence="10 19" id="KW-0812">Transmembrane</keyword>
<dbReference type="OrthoDB" id="9794626at2"/>
<organism evidence="20 21">
    <name type="scientific">Aphanothece hegewaldii CCALA 016</name>
    <dbReference type="NCBI Taxonomy" id="2107694"/>
    <lineage>
        <taxon>Bacteria</taxon>
        <taxon>Bacillati</taxon>
        <taxon>Cyanobacteriota</taxon>
        <taxon>Cyanophyceae</taxon>
        <taxon>Oscillatoriophycideae</taxon>
        <taxon>Chroococcales</taxon>
        <taxon>Aphanothecaceae</taxon>
        <taxon>Aphanothece</taxon>
    </lineage>
</organism>
<feature type="transmembrane region" description="Helical" evidence="19">
    <location>
        <begin position="184"/>
        <end position="201"/>
    </location>
</feature>
<evidence type="ECO:0000256" key="8">
    <source>
        <dbReference type="ARBA" id="ARBA00022573"/>
    </source>
</evidence>
<comment type="catalytic activity">
    <reaction evidence="17 19">
        <text>alpha-ribazole + adenosylcob(III)inamide-GDP = adenosylcob(III)alamin + GMP + H(+)</text>
        <dbReference type="Rhea" id="RHEA:16049"/>
        <dbReference type="ChEBI" id="CHEBI:10329"/>
        <dbReference type="ChEBI" id="CHEBI:15378"/>
        <dbReference type="ChEBI" id="CHEBI:18408"/>
        <dbReference type="ChEBI" id="CHEBI:58115"/>
        <dbReference type="ChEBI" id="CHEBI:60487"/>
        <dbReference type="EC" id="2.7.8.26"/>
    </reaction>
</comment>
<dbReference type="GO" id="GO:0008818">
    <property type="term" value="F:cobalamin 5'-phosphate synthase activity"/>
    <property type="evidence" value="ECO:0007669"/>
    <property type="project" value="UniProtKB-UniRule"/>
</dbReference>
<evidence type="ECO:0000256" key="17">
    <source>
        <dbReference type="ARBA" id="ARBA00048623"/>
    </source>
</evidence>
<accession>A0A2T1LY52</accession>
<sequence>MFNPTNKIKEQIQSFLGAVSFYTIVPLPTHWQPNYLRVARWSSLIGILIGGFLGSIDLILAYLNLPNLTRSGLIVALWLYLTGGLHLDGVMDTADGLGVSDPKRRLEVMQDSHSGAFGVMAGVIVLLLKTLALNDLTHIRTLVLMAAAGWGRWGQIIAIAIYPYLKPTGKGAFHQQNIRLPQDVFFGLLPLIGINLGYLFFEPQKWAIALLIFVLGLAIAFLTGFWFHQKLGGHTGDTYGAVVEWTEVIYLCCLTGLF</sequence>
<keyword evidence="8 19" id="KW-0169">Cobalamin biosynthesis</keyword>
<keyword evidence="12 19" id="KW-1133">Transmembrane helix</keyword>
<keyword evidence="7 19" id="KW-1003">Cell membrane</keyword>
<evidence type="ECO:0000256" key="10">
    <source>
        <dbReference type="ARBA" id="ARBA00022692"/>
    </source>
</evidence>
<reference evidence="20 21" key="1">
    <citation type="submission" date="2018-03" db="EMBL/GenBank/DDBJ databases">
        <title>The ancient ancestry and fast evolution of plastids.</title>
        <authorList>
            <person name="Moore K.R."/>
            <person name="Magnabosco C."/>
            <person name="Momper L."/>
            <person name="Gold D.A."/>
            <person name="Bosak T."/>
            <person name="Fournier G.P."/>
        </authorList>
    </citation>
    <scope>NUCLEOTIDE SEQUENCE [LARGE SCALE GENOMIC DNA]</scope>
    <source>
        <strain evidence="20 21">CCALA 016</strain>
    </source>
</reference>
<evidence type="ECO:0000256" key="2">
    <source>
        <dbReference type="ARBA" id="ARBA00004651"/>
    </source>
</evidence>
<evidence type="ECO:0000256" key="16">
    <source>
        <dbReference type="ARBA" id="ARBA00032853"/>
    </source>
</evidence>
<protein>
    <recommendedName>
        <fullName evidence="6 19">Adenosylcobinamide-GDP ribazoletransferase</fullName>
        <ecNumber evidence="5 19">2.7.8.26</ecNumber>
    </recommendedName>
    <alternativeName>
        <fullName evidence="16 19">Cobalamin synthase</fullName>
    </alternativeName>
    <alternativeName>
        <fullName evidence="15 19">Cobalamin-5'-phosphate synthase</fullName>
    </alternativeName>
</protein>
<gene>
    <name evidence="19" type="primary">cobS</name>
    <name evidence="20" type="ORF">C7H19_11435</name>
</gene>
<evidence type="ECO:0000256" key="9">
    <source>
        <dbReference type="ARBA" id="ARBA00022679"/>
    </source>
</evidence>
<comment type="caution">
    <text evidence="20">The sequence shown here is derived from an EMBL/GenBank/DDBJ whole genome shotgun (WGS) entry which is preliminary data.</text>
</comment>
<evidence type="ECO:0000256" key="18">
    <source>
        <dbReference type="ARBA" id="ARBA00049504"/>
    </source>
</evidence>
<comment type="similarity">
    <text evidence="4 19">Belongs to the CobS family.</text>
</comment>
<evidence type="ECO:0000256" key="1">
    <source>
        <dbReference type="ARBA" id="ARBA00001946"/>
    </source>
</evidence>
<feature type="transmembrane region" description="Helical" evidence="19">
    <location>
        <begin position="72"/>
        <end position="94"/>
    </location>
</feature>
<dbReference type="EC" id="2.7.8.26" evidence="5 19"/>
<evidence type="ECO:0000256" key="11">
    <source>
        <dbReference type="ARBA" id="ARBA00022842"/>
    </source>
</evidence>
<comment type="function">
    <text evidence="14 19">Joins adenosylcobinamide-GDP and alpha-ribazole to generate adenosylcobalamin (Ado-cobalamin). Also synthesizes adenosylcobalamin 5'-phosphate from adenosylcobinamide-GDP and alpha-ribazole 5'-phosphate.</text>
</comment>
<dbReference type="GO" id="GO:0009236">
    <property type="term" value="P:cobalamin biosynthetic process"/>
    <property type="evidence" value="ECO:0007669"/>
    <property type="project" value="UniProtKB-UniRule"/>
</dbReference>
<evidence type="ECO:0000313" key="21">
    <source>
        <dbReference type="Proteomes" id="UP000239001"/>
    </source>
</evidence>
<evidence type="ECO:0000256" key="7">
    <source>
        <dbReference type="ARBA" id="ARBA00022475"/>
    </source>
</evidence>
<dbReference type="AlphaFoldDB" id="A0A2T1LY52"/>
<comment type="cofactor">
    <cofactor evidence="1 19">
        <name>Mg(2+)</name>
        <dbReference type="ChEBI" id="CHEBI:18420"/>
    </cofactor>
</comment>
<dbReference type="UniPathway" id="UPA00148">
    <property type="reaction ID" value="UER00238"/>
</dbReference>
<comment type="subcellular location">
    <subcellularLocation>
        <location evidence="2 19">Cell membrane</location>
        <topology evidence="2 19">Multi-pass membrane protein</topology>
    </subcellularLocation>
</comment>
<dbReference type="Pfam" id="PF02654">
    <property type="entry name" value="CobS"/>
    <property type="match status" value="1"/>
</dbReference>
<keyword evidence="11 19" id="KW-0460">Magnesium</keyword>
<evidence type="ECO:0000256" key="5">
    <source>
        <dbReference type="ARBA" id="ARBA00013200"/>
    </source>
</evidence>
<dbReference type="EMBL" id="PXOH01000010">
    <property type="protein sequence ID" value="PSF37322.1"/>
    <property type="molecule type" value="Genomic_DNA"/>
</dbReference>
<keyword evidence="9 19" id="KW-0808">Transferase</keyword>
<evidence type="ECO:0000256" key="15">
    <source>
        <dbReference type="ARBA" id="ARBA00032605"/>
    </source>
</evidence>
<feature type="transmembrane region" description="Helical" evidence="19">
    <location>
        <begin position="143"/>
        <end position="164"/>
    </location>
</feature>
<dbReference type="NCBIfam" id="TIGR00317">
    <property type="entry name" value="cobS"/>
    <property type="match status" value="1"/>
</dbReference>
<name>A0A2T1LY52_9CHRO</name>
<dbReference type="RefSeq" id="WP_106457010.1">
    <property type="nucleotide sequence ID" value="NZ_PXOH01000010.1"/>
</dbReference>
<dbReference type="PANTHER" id="PTHR34148">
    <property type="entry name" value="ADENOSYLCOBINAMIDE-GDP RIBAZOLETRANSFERASE"/>
    <property type="match status" value="1"/>
</dbReference>
<feature type="transmembrane region" description="Helical" evidence="19">
    <location>
        <begin position="208"/>
        <end position="227"/>
    </location>
</feature>
<evidence type="ECO:0000256" key="14">
    <source>
        <dbReference type="ARBA" id="ARBA00025228"/>
    </source>
</evidence>
<evidence type="ECO:0000256" key="13">
    <source>
        <dbReference type="ARBA" id="ARBA00023136"/>
    </source>
</evidence>
<dbReference type="InterPro" id="IPR003805">
    <property type="entry name" value="CobS"/>
</dbReference>
<evidence type="ECO:0000256" key="3">
    <source>
        <dbReference type="ARBA" id="ARBA00004663"/>
    </source>
</evidence>
<evidence type="ECO:0000256" key="4">
    <source>
        <dbReference type="ARBA" id="ARBA00010561"/>
    </source>
</evidence>
<feature type="transmembrane region" description="Helical" evidence="19">
    <location>
        <begin position="12"/>
        <end position="31"/>
    </location>
</feature>
<evidence type="ECO:0000256" key="12">
    <source>
        <dbReference type="ARBA" id="ARBA00022989"/>
    </source>
</evidence>
<dbReference type="HAMAP" id="MF_00719">
    <property type="entry name" value="CobS"/>
    <property type="match status" value="1"/>
</dbReference>
<dbReference type="PANTHER" id="PTHR34148:SF1">
    <property type="entry name" value="ADENOSYLCOBINAMIDE-GDP RIBAZOLETRANSFERASE"/>
    <property type="match status" value="1"/>
</dbReference>
<dbReference type="GO" id="GO:0005886">
    <property type="term" value="C:plasma membrane"/>
    <property type="evidence" value="ECO:0007669"/>
    <property type="project" value="UniProtKB-SubCell"/>
</dbReference>
<evidence type="ECO:0000313" key="20">
    <source>
        <dbReference type="EMBL" id="PSF37322.1"/>
    </source>
</evidence>
<dbReference type="GO" id="GO:0051073">
    <property type="term" value="F:adenosylcobinamide-GDP ribazoletransferase activity"/>
    <property type="evidence" value="ECO:0007669"/>
    <property type="project" value="UniProtKB-UniRule"/>
</dbReference>
<proteinExistence type="inferred from homology"/>
<dbReference type="Proteomes" id="UP000239001">
    <property type="component" value="Unassembled WGS sequence"/>
</dbReference>